<feature type="active site" description="Proton donor" evidence="4">
    <location>
        <position position="175"/>
    </location>
</feature>
<evidence type="ECO:0000256" key="5">
    <source>
        <dbReference type="PIRSR" id="PIRSR606710-2"/>
    </source>
</evidence>
<evidence type="ECO:0000256" key="6">
    <source>
        <dbReference type="RuleBase" id="RU361187"/>
    </source>
</evidence>
<proteinExistence type="inferred from homology"/>
<dbReference type="InterPro" id="IPR051795">
    <property type="entry name" value="Glycosyl_Hydrlase_43"/>
</dbReference>
<reference evidence="8 9" key="1">
    <citation type="submission" date="2015-09" db="EMBL/GenBank/DDBJ databases">
        <authorList>
            <consortium name="Pathogen Informatics"/>
        </authorList>
    </citation>
    <scope>NUCLEOTIDE SEQUENCE [LARGE SCALE GENOMIC DNA]</scope>
    <source>
        <strain evidence="8 9">2789STDY5834876</strain>
    </source>
</reference>
<gene>
    <name evidence="8" type="primary">xynB_2</name>
    <name evidence="8" type="ORF">ERS852491_02426</name>
</gene>
<dbReference type="InterPro" id="IPR006710">
    <property type="entry name" value="Glyco_hydro_43"/>
</dbReference>
<accession>A0A174FR29</accession>
<dbReference type="RefSeq" id="WP_070102407.1">
    <property type="nucleotide sequence ID" value="NZ_CYZU01000021.1"/>
</dbReference>
<dbReference type="AlphaFoldDB" id="A0A174FR29"/>
<keyword evidence="2 6" id="KW-0378">Hydrolase</keyword>
<dbReference type="GO" id="GO:0009044">
    <property type="term" value="F:xylan 1,4-beta-xylosidase activity"/>
    <property type="evidence" value="ECO:0007669"/>
    <property type="project" value="UniProtKB-EC"/>
</dbReference>
<dbReference type="Proteomes" id="UP000095544">
    <property type="component" value="Unassembled WGS sequence"/>
</dbReference>
<evidence type="ECO:0000259" key="7">
    <source>
        <dbReference type="Pfam" id="PF17851"/>
    </source>
</evidence>
<dbReference type="PANTHER" id="PTHR42812">
    <property type="entry name" value="BETA-XYLOSIDASE"/>
    <property type="match status" value="1"/>
</dbReference>
<name>A0A174FR29_9FIRM</name>
<evidence type="ECO:0000256" key="4">
    <source>
        <dbReference type="PIRSR" id="PIRSR606710-1"/>
    </source>
</evidence>
<sequence>MIHYRNPIIPGFYPDPSICRVKEDYFLVTSSFEYFPGIPLFHSRDLVHWEQIGHVLTRKTQALLEKCPASGGIWAPSIRHHKGRFYVSATNFSHGGNFFVWTDDIYGEWSDPMWMEQGGIDPSLFFDSDECVYLTSTYDLPDSQAIGQCRMDIDTGKRLSDTKIIWEGSGGKYPEGPHMFKREGWYYLLAAEGGTEYGHMVTISRGTSPWGPLESCPHNPILTHRDTMLHHFQAIGHGDVTDTKEGDFWMVFHGIRTSQYMLHHLGRETMLAPVTWDENGWPVVNQGEKILKNMEVMRLPEEDYEIRLEDPDSFYGSVLPKVWNYLRNPDLSRYSLTDRKGSLKLAGGDETLDELCSPAFVGRRQQHFCMRAEVWLDAEPQGLQERAGLTVYHTNEHHYDLAVSCREGKRCVILYKRVGDMQTESQPLFLYGPGKVLLRIESDELEYCFLAGRDENHLQMAGSGRTQLLSTECMPMTFTGCYVGVFAEKTDAWFERFQYRPI</sequence>
<evidence type="ECO:0000313" key="9">
    <source>
        <dbReference type="Proteomes" id="UP000095544"/>
    </source>
</evidence>
<dbReference type="PANTHER" id="PTHR42812:SF12">
    <property type="entry name" value="BETA-XYLOSIDASE-RELATED"/>
    <property type="match status" value="1"/>
</dbReference>
<organism evidence="8 9">
    <name type="scientific">Faecalicatena contorta</name>
    <dbReference type="NCBI Taxonomy" id="39482"/>
    <lineage>
        <taxon>Bacteria</taxon>
        <taxon>Bacillati</taxon>
        <taxon>Bacillota</taxon>
        <taxon>Clostridia</taxon>
        <taxon>Lachnospirales</taxon>
        <taxon>Lachnospiraceae</taxon>
        <taxon>Faecalicatena</taxon>
    </lineage>
</organism>
<protein>
    <submittedName>
        <fullName evidence="8">Beta-xylosidase</fullName>
        <ecNumber evidence="8">3.2.1.37</ecNumber>
    </submittedName>
</protein>
<dbReference type="CDD" id="cd18617">
    <property type="entry name" value="GH43_XynB-like"/>
    <property type="match status" value="1"/>
</dbReference>
<dbReference type="EMBL" id="CYZU01000021">
    <property type="protein sequence ID" value="CUO50970.1"/>
    <property type="molecule type" value="Genomic_DNA"/>
</dbReference>
<dbReference type="SUPFAM" id="SSF49899">
    <property type="entry name" value="Concanavalin A-like lectins/glucanases"/>
    <property type="match status" value="1"/>
</dbReference>
<dbReference type="InterPro" id="IPR013320">
    <property type="entry name" value="ConA-like_dom_sf"/>
</dbReference>
<feature type="active site" description="Proton acceptor" evidence="4">
    <location>
        <position position="15"/>
    </location>
</feature>
<comment type="similarity">
    <text evidence="1 6">Belongs to the glycosyl hydrolase 43 family.</text>
</comment>
<feature type="domain" description="Beta-xylosidase C-terminal Concanavalin A-like" evidence="7">
    <location>
        <begin position="312"/>
        <end position="500"/>
    </location>
</feature>
<dbReference type="InterPro" id="IPR041542">
    <property type="entry name" value="GH43_C2"/>
</dbReference>
<dbReference type="Gene3D" id="2.115.10.20">
    <property type="entry name" value="Glycosyl hydrolase domain, family 43"/>
    <property type="match status" value="1"/>
</dbReference>
<dbReference type="OrthoDB" id="9801455at2"/>
<dbReference type="Pfam" id="PF04616">
    <property type="entry name" value="Glyco_hydro_43"/>
    <property type="match status" value="1"/>
</dbReference>
<dbReference type="EC" id="3.2.1.37" evidence="8"/>
<dbReference type="SUPFAM" id="SSF75005">
    <property type="entry name" value="Arabinanase/levansucrase/invertase"/>
    <property type="match status" value="1"/>
</dbReference>
<evidence type="ECO:0000256" key="1">
    <source>
        <dbReference type="ARBA" id="ARBA00009865"/>
    </source>
</evidence>
<evidence type="ECO:0000256" key="3">
    <source>
        <dbReference type="ARBA" id="ARBA00023295"/>
    </source>
</evidence>
<dbReference type="Pfam" id="PF17851">
    <property type="entry name" value="GH43_C2"/>
    <property type="match status" value="1"/>
</dbReference>
<evidence type="ECO:0000256" key="2">
    <source>
        <dbReference type="ARBA" id="ARBA00022801"/>
    </source>
</evidence>
<keyword evidence="3 6" id="KW-0326">Glycosidase</keyword>
<feature type="site" description="Important for catalytic activity, responsible for pKa modulation of the active site Glu and correct orientation of both the proton donor and substrate" evidence="5">
    <location>
        <position position="121"/>
    </location>
</feature>
<dbReference type="InterPro" id="IPR023296">
    <property type="entry name" value="Glyco_hydro_beta-prop_sf"/>
</dbReference>
<evidence type="ECO:0000313" key="8">
    <source>
        <dbReference type="EMBL" id="CUO50970.1"/>
    </source>
</evidence>
<dbReference type="GO" id="GO:0005975">
    <property type="term" value="P:carbohydrate metabolic process"/>
    <property type="evidence" value="ECO:0007669"/>
    <property type="project" value="InterPro"/>
</dbReference>
<dbReference type="STRING" id="39482.ERS852491_02426"/>
<dbReference type="Gene3D" id="2.60.120.200">
    <property type="match status" value="1"/>
</dbReference>